<proteinExistence type="predicted"/>
<dbReference type="AlphaFoldDB" id="Q1PHH8"/>
<reference evidence="2" key="1">
    <citation type="submission" date="2006-03" db="EMBL/GenBank/DDBJ databases">
        <authorList>
            <person name="Zhu Y."/>
            <person name="Xu M."/>
            <person name="Liu Q."/>
            <person name="Liu S."/>
            <person name="Qin Z."/>
        </authorList>
    </citation>
    <scope>NUCLEOTIDE SEQUENCE</scope>
    <source>
        <strain evidence="2">ZOYM</strain>
        <plasmid evidence="2">pPCZ1</plasmid>
    </source>
</reference>
<geneLocation type="plasmid" evidence="2">
    <name>pPCZ1</name>
</geneLocation>
<accession>Q1PHH8</accession>
<organism evidence="2">
    <name type="scientific">Planococcus sp. ZOYM</name>
    <dbReference type="NCBI Taxonomy" id="378212"/>
    <lineage>
        <taxon>Bacteria</taxon>
        <taxon>Bacillati</taxon>
        <taxon>Bacillota</taxon>
        <taxon>Bacilli</taxon>
        <taxon>Bacillales</taxon>
        <taxon>Caryophanaceae</taxon>
        <taxon>Planococcus</taxon>
    </lineage>
</organism>
<dbReference type="EMBL" id="DQ438984">
    <property type="protein sequence ID" value="ABE02505.1"/>
    <property type="molecule type" value="Genomic_DNA"/>
</dbReference>
<evidence type="ECO:0000313" key="2">
    <source>
        <dbReference type="EMBL" id="ABE02505.1"/>
    </source>
</evidence>
<dbReference type="RefSeq" id="WP_012881101.1">
    <property type="nucleotide sequence ID" value="NC_013539.1"/>
</dbReference>
<feature type="chain" id="PRO_5004195423" evidence="1">
    <location>
        <begin position="45"/>
        <end position="238"/>
    </location>
</feature>
<sequence>MNIYKTKDTMKMLVNMIIGGNKLKKFPFLISTVLLLSAPLTALANGSNEDIGSENLTTFSSPPSELVSTPDFGTTELAPIGESKLLYSGPSGGELLLEKPLHRIDDGGFSTKVVINDSANFVWKFDETINGSDKLVKNGYSWLGTILLAGSGGLSAYWVTSLFTTSSAKAVSGAMALSVWNRGTKNLNASSYTYWTVQKYVDKDSYNLYDRYVVKVYTDKAKTKLKESFTEVHSNRYR</sequence>
<keyword evidence="1" id="KW-0732">Signal</keyword>
<protein>
    <submittedName>
        <fullName evidence="2">PCZ1.2</fullName>
    </submittedName>
</protein>
<keyword evidence="2" id="KW-0614">Plasmid</keyword>
<name>Q1PHH8_9BACL</name>
<feature type="signal peptide" evidence="1">
    <location>
        <begin position="1"/>
        <end position="44"/>
    </location>
</feature>
<evidence type="ECO:0000256" key="1">
    <source>
        <dbReference type="SAM" id="SignalP"/>
    </source>
</evidence>